<organism evidence="1 2">
    <name type="scientific">Bradyrhizobium icense</name>
    <dbReference type="NCBI Taxonomy" id="1274631"/>
    <lineage>
        <taxon>Bacteria</taxon>
        <taxon>Pseudomonadati</taxon>
        <taxon>Pseudomonadota</taxon>
        <taxon>Alphaproteobacteria</taxon>
        <taxon>Hyphomicrobiales</taxon>
        <taxon>Nitrobacteraceae</taxon>
        <taxon>Bradyrhizobium</taxon>
    </lineage>
</organism>
<keyword evidence="2" id="KW-1185">Reference proteome</keyword>
<evidence type="ECO:0000313" key="1">
    <source>
        <dbReference type="EMBL" id="ANW03106.1"/>
    </source>
</evidence>
<dbReference type="Proteomes" id="UP000092839">
    <property type="component" value="Chromosome"/>
</dbReference>
<dbReference type="AlphaFoldDB" id="A0A1B1UK58"/>
<dbReference type="KEGG" id="bic:LMTR13_26155"/>
<sequence>MELKFEGLPGTDETALNAFFSEMMPLESITLSPRTCRAISRGVCRSLSAVSEGPVKPHFKRQDETRRFSAEAIDKLERCLLDLERIG</sequence>
<accession>A0A1B1UK58</accession>
<reference evidence="1 2" key="1">
    <citation type="submission" date="2016-07" db="EMBL/GenBank/DDBJ databases">
        <title>Complete genome sequence of Bradyrhizobium icense LMTR 13T, a potential inoculant strain isolated from lima bean (Phaseolus lunatus) in Peru.</title>
        <authorList>
            <person name="Ormeno-Orrillo E."/>
            <person name="Duran D."/>
            <person name="Rogel M.A."/>
            <person name="Rey L."/>
            <person name="Imperial J."/>
            <person name="Ruiz-Argueso T."/>
            <person name="Martinez-Romero E."/>
        </authorList>
    </citation>
    <scope>NUCLEOTIDE SEQUENCE [LARGE SCALE GENOMIC DNA]</scope>
    <source>
        <strain evidence="1 2">LMTR 13</strain>
    </source>
</reference>
<protein>
    <submittedName>
        <fullName evidence="1">Uncharacterized protein</fullName>
    </submittedName>
</protein>
<dbReference type="EMBL" id="CP016428">
    <property type="protein sequence ID" value="ANW03106.1"/>
    <property type="molecule type" value="Genomic_DNA"/>
</dbReference>
<gene>
    <name evidence="1" type="ORF">LMTR13_26155</name>
</gene>
<name>A0A1B1UK58_9BRAD</name>
<evidence type="ECO:0000313" key="2">
    <source>
        <dbReference type="Proteomes" id="UP000092839"/>
    </source>
</evidence>
<proteinExistence type="predicted"/>